<evidence type="ECO:0000313" key="2">
    <source>
        <dbReference type="EnsemblProtists" id="EOD17347"/>
    </source>
</evidence>
<dbReference type="HOGENOM" id="CLU_1716667_0_0_1"/>
<reference evidence="2" key="2">
    <citation type="submission" date="2024-10" db="UniProtKB">
        <authorList>
            <consortium name="EnsemblProtists"/>
        </authorList>
    </citation>
    <scope>IDENTIFICATION</scope>
</reference>
<dbReference type="AlphaFoldDB" id="A0A0D3J1G2"/>
<dbReference type="GeneID" id="17263497"/>
<reference evidence="3" key="1">
    <citation type="journal article" date="2013" name="Nature">
        <title>Pan genome of the phytoplankton Emiliania underpins its global distribution.</title>
        <authorList>
            <person name="Read B.A."/>
            <person name="Kegel J."/>
            <person name="Klute M.J."/>
            <person name="Kuo A."/>
            <person name="Lefebvre S.C."/>
            <person name="Maumus F."/>
            <person name="Mayer C."/>
            <person name="Miller J."/>
            <person name="Monier A."/>
            <person name="Salamov A."/>
            <person name="Young J."/>
            <person name="Aguilar M."/>
            <person name="Claverie J.M."/>
            <person name="Frickenhaus S."/>
            <person name="Gonzalez K."/>
            <person name="Herman E.K."/>
            <person name="Lin Y.C."/>
            <person name="Napier J."/>
            <person name="Ogata H."/>
            <person name="Sarno A.F."/>
            <person name="Shmutz J."/>
            <person name="Schroeder D."/>
            <person name="de Vargas C."/>
            <person name="Verret F."/>
            <person name="von Dassow P."/>
            <person name="Valentin K."/>
            <person name="Van de Peer Y."/>
            <person name="Wheeler G."/>
            <person name="Dacks J.B."/>
            <person name="Delwiche C.F."/>
            <person name="Dyhrman S.T."/>
            <person name="Glockner G."/>
            <person name="John U."/>
            <person name="Richards T."/>
            <person name="Worden A.Z."/>
            <person name="Zhang X."/>
            <person name="Grigoriev I.V."/>
            <person name="Allen A.E."/>
            <person name="Bidle K."/>
            <person name="Borodovsky M."/>
            <person name="Bowler C."/>
            <person name="Brownlee C."/>
            <person name="Cock J.M."/>
            <person name="Elias M."/>
            <person name="Gladyshev V.N."/>
            <person name="Groth M."/>
            <person name="Guda C."/>
            <person name="Hadaegh A."/>
            <person name="Iglesias-Rodriguez M.D."/>
            <person name="Jenkins J."/>
            <person name="Jones B.M."/>
            <person name="Lawson T."/>
            <person name="Leese F."/>
            <person name="Lindquist E."/>
            <person name="Lobanov A."/>
            <person name="Lomsadze A."/>
            <person name="Malik S.B."/>
            <person name="Marsh M.E."/>
            <person name="Mackinder L."/>
            <person name="Mock T."/>
            <person name="Mueller-Roeber B."/>
            <person name="Pagarete A."/>
            <person name="Parker M."/>
            <person name="Probert I."/>
            <person name="Quesneville H."/>
            <person name="Raines C."/>
            <person name="Rensing S.A."/>
            <person name="Riano-Pachon D.M."/>
            <person name="Richier S."/>
            <person name="Rokitta S."/>
            <person name="Shiraiwa Y."/>
            <person name="Soanes D.M."/>
            <person name="van der Giezen M."/>
            <person name="Wahlund T.M."/>
            <person name="Williams B."/>
            <person name="Wilson W."/>
            <person name="Wolfe G."/>
            <person name="Wurch L.L."/>
        </authorList>
    </citation>
    <scope>NUCLEOTIDE SEQUENCE</scope>
</reference>
<feature type="region of interest" description="Disordered" evidence="1">
    <location>
        <begin position="89"/>
        <end position="153"/>
    </location>
</feature>
<dbReference type="KEGG" id="ehx:EMIHUDRAFT_209995"/>
<keyword evidence="3" id="KW-1185">Reference proteome</keyword>
<protein>
    <submittedName>
        <fullName evidence="2">Uncharacterized protein</fullName>
    </submittedName>
</protein>
<dbReference type="EnsemblProtists" id="EOD17347">
    <property type="protein sequence ID" value="EOD17347"/>
    <property type="gene ID" value="EMIHUDRAFT_209995"/>
</dbReference>
<dbReference type="Proteomes" id="UP000013827">
    <property type="component" value="Unassembled WGS sequence"/>
</dbReference>
<evidence type="ECO:0000313" key="3">
    <source>
        <dbReference type="Proteomes" id="UP000013827"/>
    </source>
</evidence>
<sequence length="153" mass="15824">MHPSSLTALTGRFRAAALFGHARSAARPAHDAGGSRSVTPRLFAAVRKLNELNALLTRAPLDGDEGEMLSHVLSHLKKAHRLPVLSRVRQMDEEGGADSADAASGASHLDGTPSEVAVTADAALRGSRREGRRSFAVGGGGGARSPAEEALVS</sequence>
<feature type="compositionally biased region" description="Low complexity" evidence="1">
    <location>
        <begin position="97"/>
        <end position="107"/>
    </location>
</feature>
<evidence type="ECO:0000256" key="1">
    <source>
        <dbReference type="SAM" id="MobiDB-lite"/>
    </source>
</evidence>
<proteinExistence type="predicted"/>
<dbReference type="PaxDb" id="2903-EOD17347"/>
<organism evidence="2 3">
    <name type="scientific">Emiliania huxleyi (strain CCMP1516)</name>
    <dbReference type="NCBI Taxonomy" id="280463"/>
    <lineage>
        <taxon>Eukaryota</taxon>
        <taxon>Haptista</taxon>
        <taxon>Haptophyta</taxon>
        <taxon>Prymnesiophyceae</taxon>
        <taxon>Isochrysidales</taxon>
        <taxon>Noelaerhabdaceae</taxon>
        <taxon>Emiliania</taxon>
    </lineage>
</organism>
<dbReference type="RefSeq" id="XP_005769776.1">
    <property type="nucleotide sequence ID" value="XM_005769719.1"/>
</dbReference>
<name>A0A0D3J1G2_EMIH1</name>
<accession>A0A0D3J1G2</accession>